<keyword evidence="3" id="KW-0067">ATP-binding</keyword>
<comment type="similarity">
    <text evidence="1">Belongs to the TrbE/VirB4 family.</text>
</comment>
<dbReference type="SMART" id="SM00382">
    <property type="entry name" value="AAA"/>
    <property type="match status" value="1"/>
</dbReference>
<dbReference type="OrthoDB" id="9816422at2"/>
<keyword evidence="6" id="KW-1185">Reference proteome</keyword>
<organism evidence="5 6">
    <name type="scientific">Teichococcus rhizosphaerae</name>
    <dbReference type="NCBI Taxonomy" id="1335062"/>
    <lineage>
        <taxon>Bacteria</taxon>
        <taxon>Pseudomonadati</taxon>
        <taxon>Pseudomonadota</taxon>
        <taxon>Alphaproteobacteria</taxon>
        <taxon>Acetobacterales</taxon>
        <taxon>Roseomonadaceae</taxon>
        <taxon>Roseomonas</taxon>
    </lineage>
</organism>
<dbReference type="Proteomes" id="UP000223527">
    <property type="component" value="Unassembled WGS sequence"/>
</dbReference>
<reference evidence="5 6" key="1">
    <citation type="submission" date="2017-10" db="EMBL/GenBank/DDBJ databases">
        <authorList>
            <person name="Banno H."/>
            <person name="Chua N.-H."/>
        </authorList>
    </citation>
    <scope>NUCLEOTIDE SEQUENCE [LARGE SCALE GENOMIC DNA]</scope>
    <source>
        <strain evidence="5 6">YW11</strain>
    </source>
</reference>
<evidence type="ECO:0000313" key="5">
    <source>
        <dbReference type="EMBL" id="PHK94665.1"/>
    </source>
</evidence>
<dbReference type="RefSeq" id="WP_099095810.1">
    <property type="nucleotide sequence ID" value="NZ_PDNU01000021.1"/>
</dbReference>
<dbReference type="Pfam" id="PF19044">
    <property type="entry name" value="P-loop_TraG"/>
    <property type="match status" value="1"/>
</dbReference>
<dbReference type="InterPro" id="IPR027417">
    <property type="entry name" value="P-loop_NTPase"/>
</dbReference>
<dbReference type="InterPro" id="IPR043964">
    <property type="entry name" value="P-loop_TraG"/>
</dbReference>
<dbReference type="CDD" id="cd01127">
    <property type="entry name" value="TrwB_TraG_TraD_VirD4"/>
    <property type="match status" value="1"/>
</dbReference>
<evidence type="ECO:0000256" key="2">
    <source>
        <dbReference type="ARBA" id="ARBA00022741"/>
    </source>
</evidence>
<dbReference type="SUPFAM" id="SSF52540">
    <property type="entry name" value="P-loop containing nucleoside triphosphate hydrolases"/>
    <property type="match status" value="1"/>
</dbReference>
<comment type="caution">
    <text evidence="5">The sequence shown here is derived from an EMBL/GenBank/DDBJ whole genome shotgun (WGS) entry which is preliminary data.</text>
</comment>
<evidence type="ECO:0000313" key="6">
    <source>
        <dbReference type="Proteomes" id="UP000223527"/>
    </source>
</evidence>
<dbReference type="InterPro" id="IPR051162">
    <property type="entry name" value="T4SS_component"/>
</dbReference>
<dbReference type="NCBIfam" id="NF010447">
    <property type="entry name" value="PRK13873.1"/>
    <property type="match status" value="1"/>
</dbReference>
<sequence length="812" mass="88445">MMNLAEYRRTATRLADFLPWAALVGEGVVLNKDGSFQRTARFRGPDLDSAVAAELVAVASRLNNAFRRLGSGWAIFVEAQRHEAASYPASRFADAASALVDAERKADFEEADAHYESSYFLTFLYLPPAEDAARAETWLYEGRQQSGVDPHEALAAFIDRTNRVLQLVDGFMPECRWLDDGETLTYLHSTVSTKRHRVRVPETPIYLDALLADEPLTGGLEPRLGAAHLRVLTINGFPTATTPGILDDLNRLAFPYRWSTRAILLDKTDATKLLTRIRRQWFAKRKSIAAILKEVMTNEASALVDTDAANKAADADMALQELGADYAGQAYVTATVTVWDADPRTADEKLRLVEKVIQGRDFTAMSETINAVDAWLGSLPGHVYANVRQPPISTLNLAHMIPLSAVWAGPEGDEHFGAPPLLYGKTEGSTPFRFSLHVGDVGHTLVVGPTGAGKSVLLALIALQFRRYPGAQVFAFDFGGSIRAAALAMGGDWHDLGGSLTEGAASSVSLQPLARVHETHERGWAADWIAAILAREGVTITPEVKEHLWTALTSLASAPVPERTLTGLAVLLQSNDLKQALRPFCVGGAYGRLLDAEGEQLGEAAVQAFETEGLIGGGAAPAVLAYLFHRIGDRLDGRPTLLIVDEGWLALDDEGFSAQLREWLKTLRKKNASVVFATQSLADIDGSAIAPAIIESCQTRLLLPNERAIEPQITAIYRRFGLNDRQIEILSRATPKRDYYCQSRRGNRLFELGLSEVALALCAASSKTDQAAIEAILAEHGRDGFLSAWLRARDVGWAADLIPDLANLEPKP</sequence>
<accession>A0A2C7AB80</accession>
<dbReference type="PANTHER" id="PTHR30121">
    <property type="entry name" value="UNCHARACTERIZED PROTEIN YJGR-RELATED"/>
    <property type="match status" value="1"/>
</dbReference>
<dbReference type="Gene3D" id="3.40.50.300">
    <property type="entry name" value="P-loop containing nucleotide triphosphate hydrolases"/>
    <property type="match status" value="2"/>
</dbReference>
<dbReference type="Pfam" id="PF03135">
    <property type="entry name" value="CagE_TrbE_VirB"/>
    <property type="match status" value="1"/>
</dbReference>
<evidence type="ECO:0000256" key="1">
    <source>
        <dbReference type="ARBA" id="ARBA00006512"/>
    </source>
</evidence>
<dbReference type="InterPro" id="IPR003593">
    <property type="entry name" value="AAA+_ATPase"/>
</dbReference>
<name>A0A2C7AB80_9PROT</name>
<dbReference type="PANTHER" id="PTHR30121:SF12">
    <property type="entry name" value="TYPE IV SECRETION SYSTEM PROTEIN CAGE"/>
    <property type="match status" value="1"/>
</dbReference>
<gene>
    <name evidence="5" type="ORF">CR162_12095</name>
</gene>
<dbReference type="InterPro" id="IPR018145">
    <property type="entry name" value="CagE_TrbE_VirB_cntrl_dom"/>
</dbReference>
<dbReference type="AlphaFoldDB" id="A0A2C7AB80"/>
<dbReference type="GO" id="GO:0005524">
    <property type="term" value="F:ATP binding"/>
    <property type="evidence" value="ECO:0007669"/>
    <property type="project" value="UniProtKB-KW"/>
</dbReference>
<proteinExistence type="inferred from homology"/>
<feature type="domain" description="AAA+ ATPase" evidence="4">
    <location>
        <begin position="440"/>
        <end position="705"/>
    </location>
</feature>
<evidence type="ECO:0000256" key="3">
    <source>
        <dbReference type="ARBA" id="ARBA00022840"/>
    </source>
</evidence>
<protein>
    <submittedName>
        <fullName evidence="5">Conjugal transfer protein TrbE</fullName>
    </submittedName>
</protein>
<evidence type="ECO:0000259" key="4">
    <source>
        <dbReference type="SMART" id="SM00382"/>
    </source>
</evidence>
<keyword evidence="2" id="KW-0547">Nucleotide-binding</keyword>
<dbReference type="EMBL" id="PDNU01000021">
    <property type="protein sequence ID" value="PHK94665.1"/>
    <property type="molecule type" value="Genomic_DNA"/>
</dbReference>